<dbReference type="CDD" id="cd07516">
    <property type="entry name" value="HAD_Pase"/>
    <property type="match status" value="1"/>
</dbReference>
<dbReference type="Gene3D" id="3.30.1240.10">
    <property type="match status" value="1"/>
</dbReference>
<dbReference type="InterPro" id="IPR036412">
    <property type="entry name" value="HAD-like_sf"/>
</dbReference>
<proteinExistence type="predicted"/>
<organism evidence="1 2">
    <name type="scientific">Paenibacillus aurantiacus</name>
    <dbReference type="NCBI Taxonomy" id="1936118"/>
    <lineage>
        <taxon>Bacteria</taxon>
        <taxon>Bacillati</taxon>
        <taxon>Bacillota</taxon>
        <taxon>Bacilli</taxon>
        <taxon>Bacillales</taxon>
        <taxon>Paenibacillaceae</taxon>
        <taxon>Paenibacillus</taxon>
    </lineage>
</organism>
<dbReference type="PANTHER" id="PTHR10000">
    <property type="entry name" value="PHOSPHOSERINE PHOSPHATASE"/>
    <property type="match status" value="1"/>
</dbReference>
<dbReference type="NCBIfam" id="TIGR01484">
    <property type="entry name" value="HAD-SF-IIB"/>
    <property type="match status" value="1"/>
</dbReference>
<dbReference type="InterPro" id="IPR000150">
    <property type="entry name" value="Cof"/>
</dbReference>
<dbReference type="SFLD" id="SFLDS00003">
    <property type="entry name" value="Haloacid_Dehalogenase"/>
    <property type="match status" value="1"/>
</dbReference>
<keyword evidence="1" id="KW-0378">Hydrolase</keyword>
<evidence type="ECO:0000313" key="2">
    <source>
        <dbReference type="Proteomes" id="UP001589747"/>
    </source>
</evidence>
<comment type="caution">
    <text evidence="1">The sequence shown here is derived from an EMBL/GenBank/DDBJ whole genome shotgun (WGS) entry which is preliminary data.</text>
</comment>
<dbReference type="PANTHER" id="PTHR10000:SF8">
    <property type="entry name" value="HAD SUPERFAMILY HYDROLASE-LIKE, TYPE 3"/>
    <property type="match status" value="1"/>
</dbReference>
<dbReference type="NCBIfam" id="TIGR00099">
    <property type="entry name" value="Cof-subfamily"/>
    <property type="match status" value="1"/>
</dbReference>
<dbReference type="Proteomes" id="UP001589747">
    <property type="component" value="Unassembled WGS sequence"/>
</dbReference>
<accession>A0ABV5L2V1</accession>
<evidence type="ECO:0000313" key="1">
    <source>
        <dbReference type="EMBL" id="MFB9331106.1"/>
    </source>
</evidence>
<dbReference type="EMBL" id="JBHMDO010000056">
    <property type="protein sequence ID" value="MFB9331106.1"/>
    <property type="molecule type" value="Genomic_DNA"/>
</dbReference>
<dbReference type="SUPFAM" id="SSF56784">
    <property type="entry name" value="HAD-like"/>
    <property type="match status" value="1"/>
</dbReference>
<protein>
    <submittedName>
        <fullName evidence="1">HAD family hydrolase</fullName>
        <ecNumber evidence="1">3.-.-.-</ecNumber>
        <ecNumber evidence="1">3.1.3.-</ecNumber>
    </submittedName>
</protein>
<dbReference type="GO" id="GO:0016787">
    <property type="term" value="F:hydrolase activity"/>
    <property type="evidence" value="ECO:0007669"/>
    <property type="project" value="UniProtKB-KW"/>
</dbReference>
<dbReference type="RefSeq" id="WP_377503125.1">
    <property type="nucleotide sequence ID" value="NZ_JBHMDO010000056.1"/>
</dbReference>
<reference evidence="1 2" key="1">
    <citation type="submission" date="2024-09" db="EMBL/GenBank/DDBJ databases">
        <authorList>
            <person name="Sun Q."/>
            <person name="Mori K."/>
        </authorList>
    </citation>
    <scope>NUCLEOTIDE SEQUENCE [LARGE SCALE GENOMIC DNA]</scope>
    <source>
        <strain evidence="1 2">TISTR 2452</strain>
    </source>
</reference>
<dbReference type="Gene3D" id="3.40.50.1000">
    <property type="entry name" value="HAD superfamily/HAD-like"/>
    <property type="match status" value="1"/>
</dbReference>
<dbReference type="InterPro" id="IPR006379">
    <property type="entry name" value="HAD-SF_hydro_IIB"/>
</dbReference>
<name>A0ABV5L2V1_9BACL</name>
<dbReference type="EC" id="3.1.3.-" evidence="1"/>
<keyword evidence="2" id="KW-1185">Reference proteome</keyword>
<sequence>MDRNGSVIALDLDGTLLGSDKRVSARNAAAVLAAYRAGRRIVIATARPPRSVLELLPGELLDICSFVFYNGALIRDARSGIEEHLPIEADVTAELLDYCGLHMGNCHISMEVNDVWYANRALDDPEFYHSKFKPAIRPLAELRLEAATKVLLTSFQEAESIRAAFAERANVVLTDGGRLLQIMNKSVSKSAGLLRLCALYGVPASDMIAFGDDMNDMDMLQTAGYGVAMGNAVPELKALARHVTGTNDEDGVAAVLERLA</sequence>
<dbReference type="InterPro" id="IPR023214">
    <property type="entry name" value="HAD_sf"/>
</dbReference>
<dbReference type="SFLD" id="SFLDG01140">
    <property type="entry name" value="C2.B:_Phosphomannomutase_and_P"/>
    <property type="match status" value="1"/>
</dbReference>
<dbReference type="EC" id="3.-.-.-" evidence="1"/>
<dbReference type="Pfam" id="PF08282">
    <property type="entry name" value="Hydrolase_3"/>
    <property type="match status" value="1"/>
</dbReference>
<gene>
    <name evidence="1" type="ORF">ACFFSY_34665</name>
</gene>